<dbReference type="WBParaSite" id="HPLM_0001094001-mRNA-1">
    <property type="protein sequence ID" value="HPLM_0001094001-mRNA-1"/>
    <property type="gene ID" value="HPLM_0001094001"/>
</dbReference>
<evidence type="ECO:0000313" key="1">
    <source>
        <dbReference type="EMBL" id="VDO41560.1"/>
    </source>
</evidence>
<evidence type="ECO:0000313" key="3">
    <source>
        <dbReference type="WBParaSite" id="HPLM_0001094001-mRNA-1"/>
    </source>
</evidence>
<organism evidence="3">
    <name type="scientific">Haemonchus placei</name>
    <name type="common">Barber's pole worm</name>
    <dbReference type="NCBI Taxonomy" id="6290"/>
    <lineage>
        <taxon>Eukaryota</taxon>
        <taxon>Metazoa</taxon>
        <taxon>Ecdysozoa</taxon>
        <taxon>Nematoda</taxon>
        <taxon>Chromadorea</taxon>
        <taxon>Rhabditida</taxon>
        <taxon>Rhabditina</taxon>
        <taxon>Rhabditomorpha</taxon>
        <taxon>Strongyloidea</taxon>
        <taxon>Trichostrongylidae</taxon>
        <taxon>Haemonchus</taxon>
    </lineage>
</organism>
<name>A0A0N4WIY1_HAEPC</name>
<evidence type="ECO:0000313" key="2">
    <source>
        <dbReference type="Proteomes" id="UP000268014"/>
    </source>
</evidence>
<dbReference type="Proteomes" id="UP000268014">
    <property type="component" value="Unassembled WGS sequence"/>
</dbReference>
<proteinExistence type="predicted"/>
<keyword evidence="2" id="KW-1185">Reference proteome</keyword>
<gene>
    <name evidence="1" type="ORF">HPLM_LOCUS10932</name>
</gene>
<reference evidence="3" key="1">
    <citation type="submission" date="2017-02" db="UniProtKB">
        <authorList>
            <consortium name="WormBaseParasite"/>
        </authorList>
    </citation>
    <scope>IDENTIFICATION</scope>
</reference>
<reference evidence="1 2" key="2">
    <citation type="submission" date="2018-11" db="EMBL/GenBank/DDBJ databases">
        <authorList>
            <consortium name="Pathogen Informatics"/>
        </authorList>
    </citation>
    <scope>NUCLEOTIDE SEQUENCE [LARGE SCALE GENOMIC DNA]</scope>
    <source>
        <strain evidence="1 2">MHpl1</strain>
    </source>
</reference>
<dbReference type="AlphaFoldDB" id="A0A0N4WIY1"/>
<dbReference type="EMBL" id="UZAF01017429">
    <property type="protein sequence ID" value="VDO41560.1"/>
    <property type="molecule type" value="Genomic_DNA"/>
</dbReference>
<protein>
    <submittedName>
        <fullName evidence="3">Fimbrial chaperone protein SefB</fullName>
    </submittedName>
</protein>
<sequence>MKFPLFPGNITIEYTRRPTINGVNTSAAYINFS</sequence>
<accession>A0A0N4WIY1</accession>